<evidence type="ECO:0000256" key="1">
    <source>
        <dbReference type="SAM" id="Phobius"/>
    </source>
</evidence>
<gene>
    <name evidence="2" type="ORF">NSCI0253_LOCUS32835</name>
</gene>
<reference evidence="2" key="1">
    <citation type="submission" date="2021-01" db="EMBL/GenBank/DDBJ databases">
        <authorList>
            <person name="Corre E."/>
            <person name="Pelletier E."/>
            <person name="Niang G."/>
            <person name="Scheremetjew M."/>
            <person name="Finn R."/>
            <person name="Kale V."/>
            <person name="Holt S."/>
            <person name="Cochrane G."/>
            <person name="Meng A."/>
            <person name="Brown T."/>
            <person name="Cohen L."/>
        </authorList>
    </citation>
    <scope>NUCLEOTIDE SEQUENCE</scope>
</reference>
<dbReference type="EMBL" id="HBFQ01046146">
    <property type="protein sequence ID" value="CAD8858481.1"/>
    <property type="molecule type" value="Transcribed_RNA"/>
</dbReference>
<keyword evidence="1" id="KW-0812">Transmembrane</keyword>
<feature type="transmembrane region" description="Helical" evidence="1">
    <location>
        <begin position="83"/>
        <end position="102"/>
    </location>
</feature>
<name>A0A7S1ALV5_NOCSC</name>
<dbReference type="AlphaFoldDB" id="A0A7S1ALV5"/>
<sequence length="268" mass="30242">MLGMTYSLSVIGPLSMLVAWPLREMVSDRGHAEMIAEPIATALEHELADARGSWLDVPVATEMEDELPDARENWLDVSEVAHGWPLIVFVSCFGALLCACALRRSRVHGQTTVEIRPCPSPVSDKWVWRAECGAHPDAMAELLRRVQDAEADVVLMRPLIEENEELRAEFRLKDVKWQTEMQELRGQWQEALLKLREQDETMRAQEVQLKKQKQIHANVKEIRWSLQQPQFGTLDMESEELFGGSFGGGGMPPTSLSNVLPEFGHVTS</sequence>
<keyword evidence="1" id="KW-0472">Membrane</keyword>
<keyword evidence="1" id="KW-1133">Transmembrane helix</keyword>
<proteinExistence type="predicted"/>
<organism evidence="2">
    <name type="scientific">Noctiluca scintillans</name>
    <name type="common">Sea sparkle</name>
    <name type="synonym">Red tide dinoflagellate</name>
    <dbReference type="NCBI Taxonomy" id="2966"/>
    <lineage>
        <taxon>Eukaryota</taxon>
        <taxon>Sar</taxon>
        <taxon>Alveolata</taxon>
        <taxon>Dinophyceae</taxon>
        <taxon>Noctilucales</taxon>
        <taxon>Noctilucaceae</taxon>
        <taxon>Noctiluca</taxon>
    </lineage>
</organism>
<protein>
    <submittedName>
        <fullName evidence="2">Uncharacterized protein</fullName>
    </submittedName>
</protein>
<evidence type="ECO:0000313" key="2">
    <source>
        <dbReference type="EMBL" id="CAD8858481.1"/>
    </source>
</evidence>
<accession>A0A7S1ALV5</accession>